<dbReference type="Gene3D" id="2.40.330.10">
    <property type="entry name" value="DNA-binding pseudobarrel domain"/>
    <property type="match status" value="1"/>
</dbReference>
<dbReference type="FunFam" id="3.40.50.410:FF:000015">
    <property type="entry name" value="General transcription factor IIH subunit 2"/>
    <property type="match status" value="1"/>
</dbReference>
<dbReference type="EMBL" id="LEKV01005093">
    <property type="protein sequence ID" value="KVH90788.1"/>
    <property type="molecule type" value="Genomic_DNA"/>
</dbReference>
<dbReference type="GO" id="GO:0008270">
    <property type="term" value="F:zinc ion binding"/>
    <property type="evidence" value="ECO:0007669"/>
    <property type="project" value="UniProtKB-KW"/>
</dbReference>
<dbReference type="GO" id="GO:0003677">
    <property type="term" value="F:DNA binding"/>
    <property type="evidence" value="ECO:0007669"/>
    <property type="project" value="UniProtKB-KW"/>
</dbReference>
<evidence type="ECO:0000256" key="9">
    <source>
        <dbReference type="ARBA" id="ARBA00023163"/>
    </source>
</evidence>
<dbReference type="GO" id="GO:0000439">
    <property type="term" value="C:transcription factor TFIIH core complex"/>
    <property type="evidence" value="ECO:0007669"/>
    <property type="project" value="InterPro"/>
</dbReference>
<evidence type="ECO:0000256" key="2">
    <source>
        <dbReference type="ARBA" id="ARBA00006092"/>
    </source>
</evidence>
<dbReference type="Gene3D" id="3.40.50.410">
    <property type="entry name" value="von Willebrand factor, type A domain"/>
    <property type="match status" value="1"/>
</dbReference>
<evidence type="ECO:0000259" key="14">
    <source>
        <dbReference type="PROSITE" id="PS50234"/>
    </source>
</evidence>
<sequence length="1112" mass="121919">MEIDLNHAASGIEEVYSVDSCGNGGDSSLSASSNSSNSSLKSSNPNFSSSIYMELWHACAGPLTTLPNKGNVVVYFPQGHLEQIASHSSIQFSPIEVPSLGLHPQIFCKVVDVQLLANKENDEIYTKISLLPLPEENLQEGEEEGGGGTLTKSTPQMFCKTLTASDTSTHGGFSVPRRAAEDCFPPLDYKQQRPSQELVAKDLHGVEWKFRHIYRGRKRIQWVTMISLTKQRESGEGGELRLGTRRATRPRNVLPDTIMPNSDSFTDILAPVANAVSANTIFHVFYSPRSNRADFIVPYVRWDEDVGNNNQERISPWEIDLSGAPVPLLSIHPSLRFKKMRANLHPSEHPMAGWGGCLDFEESTRSSKVLQGQENAGGKMNNPLNFGVQPSIHSGFSPNQMLLTGRSTNIVGELVRAHHQPPSTTPYSGFMGSNNSRYPKVLQGQEICSLRSLTGKTNGSWGAPRTDLGMHQRLSNPGFYPLGSEGGRNFCFPNPGSVMRTSLPGFPINRAAFGNGVAADDINGIQLQPPVELGKTTVDPIMEANSGSEKDDGGSDSMGSSCKLFGFHLNGGAPPIPDAQSLSKRSCTKVHKQGNKVGRAIDLSKMSSYDELFSELETLFQMEGVLSNRVGTWRLLYTDEENDMMVVGDDPWDEFARMATKIHIHTKEEVEKLMSGGVISDDTSCLEEAPAIAMVDTAKSGSAGVILRSPSQNCSEASEEAMSNYGNGKGKPMNGEDDDDEDDGNERDLEAWERAYADERSWESLQEDESGLLRPIDNQALHHAQYRRRLRSLSSASAASRIQKGLIRYLYLVIDLSRAAGEMDLRPSRMVVVAKQVEAFIREFFDQNPLSQIGLVTIKDGVAMCLTDLGGSPESHVKALMGKLGCSGEASLQNALELVHDQLDQIPSYGHREVLILYSALSTCDPGDVMETIQKCKKSKIRCSVIGLSAELYICKYLCQETGGLYSVALDEMGFPQRAAEGVISICSCHKESKFGGGYTCPRCKARVCELPTECRICGLTLVSSPHLARSYHHLFPVTTFDDVAPSIVTNQHRRPKNCFGCQQSLLNPGNMPGRCVSCPKCRQFFCLDCDIYIHESLHNCPGCESLREVAE</sequence>
<dbReference type="InterPro" id="IPR002035">
    <property type="entry name" value="VWF_A"/>
</dbReference>
<dbReference type="PANTHER" id="PTHR12695:SF2">
    <property type="entry name" value="GENERAL TRANSCRIPTION FACTOR IIH SUBUNIT 2-RELATED"/>
    <property type="match status" value="1"/>
</dbReference>
<dbReference type="InterPro" id="IPR015300">
    <property type="entry name" value="DNA-bd_pseudobarrel_sf"/>
</dbReference>
<dbReference type="SMART" id="SM01019">
    <property type="entry name" value="B3"/>
    <property type="match status" value="1"/>
</dbReference>
<dbReference type="Gramene" id="KVH90788">
    <property type="protein sequence ID" value="KVH90788"/>
    <property type="gene ID" value="Ccrd_007202"/>
</dbReference>
<dbReference type="NCBIfam" id="TIGR00622">
    <property type="entry name" value="ssl1"/>
    <property type="match status" value="1"/>
</dbReference>
<evidence type="ECO:0000256" key="3">
    <source>
        <dbReference type="ARBA" id="ARBA00022723"/>
    </source>
</evidence>
<evidence type="ECO:0000259" key="15">
    <source>
        <dbReference type="PROSITE" id="PS51745"/>
    </source>
</evidence>
<dbReference type="InterPro" id="IPR012170">
    <property type="entry name" value="TFIIH_SSL1/p44"/>
</dbReference>
<evidence type="ECO:0000256" key="7">
    <source>
        <dbReference type="ARBA" id="ARBA00023015"/>
    </source>
</evidence>
<evidence type="ECO:0000256" key="6">
    <source>
        <dbReference type="ARBA" id="ARBA00022833"/>
    </source>
</evidence>
<dbReference type="STRING" id="59895.A0A103XHK9"/>
<keyword evidence="9" id="KW-0804">Transcription</keyword>
<dbReference type="Pfam" id="PF02362">
    <property type="entry name" value="B3"/>
    <property type="match status" value="1"/>
</dbReference>
<dbReference type="InterPro" id="IPR007198">
    <property type="entry name" value="Ssl1-like"/>
</dbReference>
<evidence type="ECO:0000256" key="11">
    <source>
        <dbReference type="ARBA" id="ARBA00023242"/>
    </source>
</evidence>
<keyword evidence="5" id="KW-0863">Zinc-finger</keyword>
<keyword evidence="3" id="KW-0479">Metal-binding</keyword>
<keyword evidence="6" id="KW-0862">Zinc</keyword>
<evidence type="ECO:0000256" key="4">
    <source>
        <dbReference type="ARBA" id="ARBA00022763"/>
    </source>
</evidence>
<dbReference type="GO" id="GO:0006351">
    <property type="term" value="P:DNA-templated transcription"/>
    <property type="evidence" value="ECO:0007669"/>
    <property type="project" value="InterPro"/>
</dbReference>
<dbReference type="InterPro" id="IPR046349">
    <property type="entry name" value="C1-like_sf"/>
</dbReference>
<dbReference type="GO" id="GO:0006357">
    <property type="term" value="P:regulation of transcription by RNA polymerase II"/>
    <property type="evidence" value="ECO:0007669"/>
    <property type="project" value="TreeGrafter"/>
</dbReference>
<dbReference type="Gene3D" id="3.30.40.10">
    <property type="entry name" value="Zinc/RING finger domain, C3HC4 (zinc finger)"/>
    <property type="match status" value="1"/>
</dbReference>
<dbReference type="AlphaFoldDB" id="A0A103XHK9"/>
<dbReference type="Pfam" id="PF04056">
    <property type="entry name" value="Ssl1"/>
    <property type="match status" value="1"/>
</dbReference>
<comment type="subcellular location">
    <subcellularLocation>
        <location evidence="1">Nucleus</location>
    </subcellularLocation>
</comment>
<dbReference type="InterPro" id="IPR013087">
    <property type="entry name" value="Znf_C2H2_type"/>
</dbReference>
<dbReference type="CDD" id="cd10017">
    <property type="entry name" value="B3_DNA"/>
    <property type="match status" value="1"/>
</dbReference>
<dbReference type="PROSITE" id="PS51745">
    <property type="entry name" value="PB1"/>
    <property type="match status" value="1"/>
</dbReference>
<dbReference type="InterPro" id="IPR036465">
    <property type="entry name" value="vWFA_dom_sf"/>
</dbReference>
<keyword evidence="8" id="KW-0238">DNA-binding</keyword>
<organism evidence="16 17">
    <name type="scientific">Cynara cardunculus var. scolymus</name>
    <name type="common">Globe artichoke</name>
    <name type="synonym">Cynara scolymus</name>
    <dbReference type="NCBI Taxonomy" id="59895"/>
    <lineage>
        <taxon>Eukaryota</taxon>
        <taxon>Viridiplantae</taxon>
        <taxon>Streptophyta</taxon>
        <taxon>Embryophyta</taxon>
        <taxon>Tracheophyta</taxon>
        <taxon>Spermatophyta</taxon>
        <taxon>Magnoliopsida</taxon>
        <taxon>eudicotyledons</taxon>
        <taxon>Gunneridae</taxon>
        <taxon>Pentapetalae</taxon>
        <taxon>asterids</taxon>
        <taxon>campanulids</taxon>
        <taxon>Asterales</taxon>
        <taxon>Asteraceae</taxon>
        <taxon>Carduoideae</taxon>
        <taxon>Cardueae</taxon>
        <taxon>Carduinae</taxon>
        <taxon>Cynara</taxon>
    </lineage>
</organism>
<dbReference type="PANTHER" id="PTHR12695">
    <property type="entry name" value="GENERAL TRANSCRIPTION FACTOR IIH SUBUNIT 2"/>
    <property type="match status" value="1"/>
</dbReference>
<dbReference type="SUPFAM" id="SSF53300">
    <property type="entry name" value="vWA-like"/>
    <property type="match status" value="1"/>
</dbReference>
<dbReference type="Gene3D" id="3.10.20.90">
    <property type="entry name" value="Phosphatidylinositol 3-kinase Catalytic Subunit, Chain A, domain 1"/>
    <property type="match status" value="1"/>
</dbReference>
<comment type="similarity">
    <text evidence="2">Belongs to the GTF2H2 family.</text>
</comment>
<dbReference type="FunFam" id="3.30.40.10:FF:000449">
    <property type="entry name" value="General transcription factor IIH subunit"/>
    <property type="match status" value="1"/>
</dbReference>
<evidence type="ECO:0000256" key="10">
    <source>
        <dbReference type="ARBA" id="ARBA00023204"/>
    </source>
</evidence>
<keyword evidence="7" id="KW-0805">Transcription regulation</keyword>
<dbReference type="Proteomes" id="UP000243975">
    <property type="component" value="Unassembled WGS sequence"/>
</dbReference>
<name>A0A103XHK9_CYNCS</name>
<dbReference type="SUPFAM" id="SSF57889">
    <property type="entry name" value="Cysteine-rich domain"/>
    <property type="match status" value="1"/>
</dbReference>
<evidence type="ECO:0000313" key="16">
    <source>
        <dbReference type="EMBL" id="KVH90788.1"/>
    </source>
</evidence>
<comment type="caution">
    <text evidence="16">The sequence shown here is derived from an EMBL/GenBank/DDBJ whole genome shotgun (WGS) entry which is preliminary data.</text>
</comment>
<feature type="compositionally biased region" description="Acidic residues" evidence="13">
    <location>
        <begin position="735"/>
        <end position="745"/>
    </location>
</feature>
<dbReference type="InterPro" id="IPR003340">
    <property type="entry name" value="B3_DNA-bd"/>
</dbReference>
<keyword evidence="17" id="KW-1185">Reference proteome</keyword>
<protein>
    <recommendedName>
        <fullName evidence="12">General transcription factor IIH subunit 2</fullName>
    </recommendedName>
</protein>
<dbReference type="GO" id="GO:0006289">
    <property type="term" value="P:nucleotide-excision repair"/>
    <property type="evidence" value="ECO:0007669"/>
    <property type="project" value="InterPro"/>
</dbReference>
<dbReference type="InterPro" id="IPR013083">
    <property type="entry name" value="Znf_RING/FYVE/PHD"/>
</dbReference>
<feature type="domain" description="VWFA" evidence="14">
    <location>
        <begin position="809"/>
        <end position="949"/>
    </location>
</feature>
<dbReference type="SMART" id="SM00327">
    <property type="entry name" value="VWA"/>
    <property type="match status" value="1"/>
</dbReference>
<dbReference type="SMART" id="SM01047">
    <property type="entry name" value="C1_4"/>
    <property type="match status" value="1"/>
</dbReference>
<dbReference type="CDD" id="cd01453">
    <property type="entry name" value="vWA_transcription_factor_IIH_type"/>
    <property type="match status" value="1"/>
</dbReference>
<evidence type="ECO:0000256" key="8">
    <source>
        <dbReference type="ARBA" id="ARBA00023125"/>
    </source>
</evidence>
<evidence type="ECO:0000313" key="17">
    <source>
        <dbReference type="Proteomes" id="UP000243975"/>
    </source>
</evidence>
<feature type="domain" description="PB1" evidence="15">
    <location>
        <begin position="585"/>
        <end position="667"/>
    </location>
</feature>
<feature type="region of interest" description="Disordered" evidence="13">
    <location>
        <begin position="709"/>
        <end position="746"/>
    </location>
</feature>
<evidence type="ECO:0000256" key="1">
    <source>
        <dbReference type="ARBA" id="ARBA00004123"/>
    </source>
</evidence>
<evidence type="ECO:0000256" key="12">
    <source>
        <dbReference type="ARBA" id="ARBA00070126"/>
    </source>
</evidence>
<accession>A0A103XHK9</accession>
<gene>
    <name evidence="16" type="ORF">Ccrd_007202</name>
</gene>
<dbReference type="InterPro" id="IPR053793">
    <property type="entry name" value="PB1-like"/>
</dbReference>
<proteinExistence type="inferred from homology"/>
<dbReference type="PROSITE" id="PS50234">
    <property type="entry name" value="VWFA"/>
    <property type="match status" value="1"/>
</dbReference>
<dbReference type="PROSITE" id="PS00028">
    <property type="entry name" value="ZINC_FINGER_C2H2_1"/>
    <property type="match status" value="1"/>
</dbReference>
<dbReference type="Pfam" id="PF07975">
    <property type="entry name" value="C1_4"/>
    <property type="match status" value="1"/>
</dbReference>
<keyword evidence="4" id="KW-0227">DNA damage</keyword>
<dbReference type="GO" id="GO:0005675">
    <property type="term" value="C:transcription factor TFIIH holo complex"/>
    <property type="evidence" value="ECO:0007669"/>
    <property type="project" value="TreeGrafter"/>
</dbReference>
<dbReference type="InterPro" id="IPR004595">
    <property type="entry name" value="TFIIH_C1-like_dom"/>
</dbReference>
<keyword evidence="11" id="KW-0539">Nucleus</keyword>
<reference evidence="16 17" key="1">
    <citation type="journal article" date="2016" name="Sci. Rep.">
        <title>The genome sequence of the outbreeding globe artichoke constructed de novo incorporating a phase-aware low-pass sequencing strategy of F1 progeny.</title>
        <authorList>
            <person name="Scaglione D."/>
            <person name="Reyes-Chin-Wo S."/>
            <person name="Acquadro A."/>
            <person name="Froenicke L."/>
            <person name="Portis E."/>
            <person name="Beitel C."/>
            <person name="Tirone M."/>
            <person name="Mauro R."/>
            <person name="Lo Monaco A."/>
            <person name="Mauromicale G."/>
            <person name="Faccioli P."/>
            <person name="Cattivelli L."/>
            <person name="Rieseberg L."/>
            <person name="Michelmore R."/>
            <person name="Lanteri S."/>
        </authorList>
    </citation>
    <scope>NUCLEOTIDE SEQUENCE [LARGE SCALE GENOMIC DNA]</scope>
    <source>
        <strain evidence="16">2C</strain>
    </source>
</reference>
<evidence type="ECO:0000256" key="13">
    <source>
        <dbReference type="SAM" id="MobiDB-lite"/>
    </source>
</evidence>
<keyword evidence="10" id="KW-0234">DNA repair</keyword>
<dbReference type="SUPFAM" id="SSF101936">
    <property type="entry name" value="DNA-binding pseudobarrel domain"/>
    <property type="match status" value="1"/>
</dbReference>
<dbReference type="SUPFAM" id="SSF54277">
    <property type="entry name" value="CAD &amp; PB1 domains"/>
    <property type="match status" value="1"/>
</dbReference>
<evidence type="ECO:0000256" key="5">
    <source>
        <dbReference type="ARBA" id="ARBA00022771"/>
    </source>
</evidence>